<dbReference type="InterPro" id="IPR013083">
    <property type="entry name" value="Znf_RING/FYVE/PHD"/>
</dbReference>
<comment type="caution">
    <text evidence="6">The sequence shown here is derived from an EMBL/GenBank/DDBJ whole genome shotgun (WGS) entry which is preliminary data.</text>
</comment>
<accession>I0YIT6</accession>
<dbReference type="InterPro" id="IPR011011">
    <property type="entry name" value="Znf_FYVE_PHD"/>
</dbReference>
<keyword evidence="3" id="KW-0862">Zinc</keyword>
<feature type="domain" description="PHD-type" evidence="5">
    <location>
        <begin position="63"/>
        <end position="126"/>
    </location>
</feature>
<dbReference type="Gene3D" id="3.30.40.10">
    <property type="entry name" value="Zinc/RING finger domain, C3HC4 (zinc finger)"/>
    <property type="match status" value="1"/>
</dbReference>
<evidence type="ECO:0000259" key="5">
    <source>
        <dbReference type="PROSITE" id="PS50016"/>
    </source>
</evidence>
<reference evidence="6 7" key="1">
    <citation type="journal article" date="2012" name="Genome Biol.">
        <title>The genome of the polar eukaryotic microalga coccomyxa subellipsoidea reveals traits of cold adaptation.</title>
        <authorList>
            <person name="Blanc G."/>
            <person name="Agarkova I."/>
            <person name="Grimwood J."/>
            <person name="Kuo A."/>
            <person name="Brueggeman A."/>
            <person name="Dunigan D."/>
            <person name="Gurnon J."/>
            <person name="Ladunga I."/>
            <person name="Lindquist E."/>
            <person name="Lucas S."/>
            <person name="Pangilinan J."/>
            <person name="Proschold T."/>
            <person name="Salamov A."/>
            <person name="Schmutz J."/>
            <person name="Weeks D."/>
            <person name="Yamada T."/>
            <person name="Claverie J.M."/>
            <person name="Grigoriev I."/>
            <person name="Van Etten J."/>
            <person name="Lomsadze A."/>
            <person name="Borodovsky M."/>
        </authorList>
    </citation>
    <scope>NUCLEOTIDE SEQUENCE [LARGE SCALE GENOMIC DNA]</scope>
    <source>
        <strain evidence="6 7">C-169</strain>
    </source>
</reference>
<dbReference type="AlphaFoldDB" id="I0YIT6"/>
<evidence type="ECO:0000256" key="1">
    <source>
        <dbReference type="ARBA" id="ARBA00022723"/>
    </source>
</evidence>
<dbReference type="Proteomes" id="UP000007264">
    <property type="component" value="Unassembled WGS sequence"/>
</dbReference>
<dbReference type="EMBL" id="AGSI01000025">
    <property type="protein sequence ID" value="EIE18305.1"/>
    <property type="molecule type" value="Genomic_DNA"/>
</dbReference>
<evidence type="ECO:0000256" key="4">
    <source>
        <dbReference type="PROSITE-ProRule" id="PRU00146"/>
    </source>
</evidence>
<keyword evidence="2 4" id="KW-0863">Zinc-finger</keyword>
<name>I0YIT6_COCSC</name>
<dbReference type="KEGG" id="csl:COCSUDRAFT_83606"/>
<evidence type="ECO:0000256" key="2">
    <source>
        <dbReference type="ARBA" id="ARBA00022771"/>
    </source>
</evidence>
<dbReference type="GO" id="GO:0008270">
    <property type="term" value="F:zinc ion binding"/>
    <property type="evidence" value="ECO:0007669"/>
    <property type="project" value="UniProtKB-KW"/>
</dbReference>
<evidence type="ECO:0000256" key="3">
    <source>
        <dbReference type="ARBA" id="ARBA00022833"/>
    </source>
</evidence>
<keyword evidence="7" id="KW-1185">Reference proteome</keyword>
<protein>
    <recommendedName>
        <fullName evidence="5">PHD-type domain-containing protein</fullName>
    </recommendedName>
</protein>
<gene>
    <name evidence="6" type="ORF">COCSUDRAFT_83606</name>
</gene>
<evidence type="ECO:0000313" key="7">
    <source>
        <dbReference type="Proteomes" id="UP000007264"/>
    </source>
</evidence>
<dbReference type="GeneID" id="17036244"/>
<proteinExistence type="predicted"/>
<dbReference type="OrthoDB" id="308383at2759"/>
<dbReference type="InterPro" id="IPR019787">
    <property type="entry name" value="Znf_PHD-finger"/>
</dbReference>
<evidence type="ECO:0000313" key="6">
    <source>
        <dbReference type="EMBL" id="EIE18305.1"/>
    </source>
</evidence>
<keyword evidence="1" id="KW-0479">Metal-binding</keyword>
<organism evidence="6 7">
    <name type="scientific">Coccomyxa subellipsoidea (strain C-169)</name>
    <name type="common">Green microalga</name>
    <dbReference type="NCBI Taxonomy" id="574566"/>
    <lineage>
        <taxon>Eukaryota</taxon>
        <taxon>Viridiplantae</taxon>
        <taxon>Chlorophyta</taxon>
        <taxon>core chlorophytes</taxon>
        <taxon>Trebouxiophyceae</taxon>
        <taxon>Trebouxiophyceae incertae sedis</taxon>
        <taxon>Coccomyxaceae</taxon>
        <taxon>Coccomyxa</taxon>
        <taxon>Coccomyxa subellipsoidea</taxon>
    </lineage>
</organism>
<dbReference type="SUPFAM" id="SSF57903">
    <property type="entry name" value="FYVE/PHD zinc finger"/>
    <property type="match status" value="1"/>
</dbReference>
<sequence length="167" mass="18397">MQPGKLCVMFYGPAANKLRTSRGGGPRRPACKSCAITLDEWEAQNMAAFGGRCENCEQLHKEGSYCPVCDKARSRPQSSVWLPTDKNMAGCDNCSFWVHDHCDPAANVALHAPSDIPFYCAPCKRQAEAHAKLTALRAAEAQLRAAQPRRPRSAYHLFSMELNNSVT</sequence>
<dbReference type="RefSeq" id="XP_005642849.1">
    <property type="nucleotide sequence ID" value="XM_005642792.1"/>
</dbReference>
<dbReference type="PROSITE" id="PS50016">
    <property type="entry name" value="ZF_PHD_2"/>
    <property type="match status" value="1"/>
</dbReference>
<dbReference type="STRING" id="574566.I0YIT6"/>